<comment type="caution">
    <text evidence="2">The sequence shown here is derived from an EMBL/GenBank/DDBJ whole genome shotgun (WGS) entry which is preliminary data.</text>
</comment>
<dbReference type="AlphaFoldDB" id="A0A9X2U3F7"/>
<dbReference type="InterPro" id="IPR011059">
    <property type="entry name" value="Metal-dep_hydrolase_composite"/>
</dbReference>
<dbReference type="PANTHER" id="PTHR43135">
    <property type="entry name" value="ALPHA-D-RIBOSE 1-METHYLPHOSPHONATE 5-TRIPHOSPHATE DIPHOSPHATASE"/>
    <property type="match status" value="1"/>
</dbReference>
<dbReference type="EMBL" id="JANTYZ010000009">
    <property type="protein sequence ID" value="MCS3866149.1"/>
    <property type="molecule type" value="Genomic_DNA"/>
</dbReference>
<gene>
    <name evidence="2" type="ORF">GGP82_002720</name>
</gene>
<dbReference type="Gene3D" id="3.30.110.90">
    <property type="entry name" value="Amidohydrolase"/>
    <property type="match status" value="2"/>
</dbReference>
<name>A0A9X2U3F7_9BACT</name>
<proteinExistence type="predicted"/>
<feature type="domain" description="Amidohydrolase-related" evidence="1">
    <location>
        <begin position="20"/>
        <end position="177"/>
    </location>
</feature>
<dbReference type="SUPFAM" id="SSF51556">
    <property type="entry name" value="Metallo-dependent hydrolases"/>
    <property type="match status" value="1"/>
</dbReference>
<evidence type="ECO:0000259" key="1">
    <source>
        <dbReference type="Pfam" id="PF01979"/>
    </source>
</evidence>
<organism evidence="2 3">
    <name type="scientific">Salinibacter ruber</name>
    <dbReference type="NCBI Taxonomy" id="146919"/>
    <lineage>
        <taxon>Bacteria</taxon>
        <taxon>Pseudomonadati</taxon>
        <taxon>Rhodothermota</taxon>
        <taxon>Rhodothermia</taxon>
        <taxon>Rhodothermales</taxon>
        <taxon>Salinibacteraceae</taxon>
        <taxon>Salinibacter</taxon>
    </lineage>
</organism>
<dbReference type="RefSeq" id="WP_259083925.1">
    <property type="nucleotide sequence ID" value="NZ_JANTYZ010000009.1"/>
</dbReference>
<dbReference type="Proteomes" id="UP001155034">
    <property type="component" value="Unassembled WGS sequence"/>
</dbReference>
<dbReference type="SUPFAM" id="SSF51338">
    <property type="entry name" value="Composite domain of metallo-dependent hydrolases"/>
    <property type="match status" value="1"/>
</dbReference>
<evidence type="ECO:0000313" key="2">
    <source>
        <dbReference type="EMBL" id="MCS3866149.1"/>
    </source>
</evidence>
<keyword evidence="2" id="KW-0378">Hydrolase</keyword>
<dbReference type="Gene3D" id="1.20.58.520">
    <property type="entry name" value="Amidohydrolase"/>
    <property type="match status" value="1"/>
</dbReference>
<dbReference type="InterPro" id="IPR051781">
    <property type="entry name" value="Metallo-dep_Hydrolase"/>
</dbReference>
<dbReference type="Gene3D" id="3.40.50.10910">
    <property type="entry name" value="Amidohydrolase"/>
    <property type="match status" value="1"/>
</dbReference>
<feature type="domain" description="Amidohydrolase-related" evidence="1">
    <location>
        <begin position="302"/>
        <end position="415"/>
    </location>
</feature>
<dbReference type="Pfam" id="PF01979">
    <property type="entry name" value="Amidohydro_1"/>
    <property type="match status" value="2"/>
</dbReference>
<dbReference type="InterPro" id="IPR032466">
    <property type="entry name" value="Metal_Hydrolase"/>
</dbReference>
<accession>A0A9X2U3F7</accession>
<dbReference type="Gene3D" id="2.30.40.10">
    <property type="entry name" value="Urease, subunit C, domain 1"/>
    <property type="match status" value="2"/>
</dbReference>
<dbReference type="PANTHER" id="PTHR43135:SF3">
    <property type="entry name" value="ALPHA-D-RIBOSE 1-METHYLPHOSPHONATE 5-TRIPHOSPHATE DIPHOSPHATASE"/>
    <property type="match status" value="1"/>
</dbReference>
<evidence type="ECO:0000313" key="3">
    <source>
        <dbReference type="Proteomes" id="UP001155034"/>
    </source>
</evidence>
<dbReference type="GO" id="GO:0016810">
    <property type="term" value="F:hydrolase activity, acting on carbon-nitrogen (but not peptide) bonds"/>
    <property type="evidence" value="ECO:0007669"/>
    <property type="project" value="InterPro"/>
</dbReference>
<sequence>MNEDARLEDGDRVIDASGMYVLPGFVDMHTHLGGVPQQTPAEYVLKLWMAHGVTTAREVAAGNGLDWTLHHRKRSAANEITAPRLAVYPALGTDREAPITTPDAARAWVRRMAEEGADGIKFFEAPPDVLKAAIQEAEAQDLRTAMHHAQSGTARYDVLDTATWGLTTGEHFYGYPEALFTERSIQDFPDDYNYQDEGDRFRYAGHMWQQAAEPGSARWNQVLDSLRALDFTMDPTFGIYEANRDLMRGRRAEWHDRYTLPSLWNYYKPSFENHGSYHYYWSSNDEAVWDTHFDLWMQFVNEYKNRGGRVTAGSDSGFIFKLYGFGYIRELELLREAGFSPLEVIRSATLEGAKAMGRADEIGSVEVGKQADLVLIDQNPLVNLKVLYGTKALKFNKSTRQLERVGGVDYTIKGGIVFDAQRLLNDVEQMVRTAKREAGIAPNADLKLPAE</sequence>
<dbReference type="InterPro" id="IPR006680">
    <property type="entry name" value="Amidohydro-rel"/>
</dbReference>
<protein>
    <submittedName>
        <fullName evidence="2">Cytosine/adenosine deaminase-related metal-dependent hydrolase</fullName>
    </submittedName>
</protein>
<reference evidence="2" key="1">
    <citation type="submission" date="2022-08" db="EMBL/GenBank/DDBJ databases">
        <title>Genomic Encyclopedia of Type Strains, Phase V (KMG-V): Genome sequencing to study the core and pangenomes of soil and plant-associated prokaryotes.</title>
        <authorList>
            <person name="Whitman W."/>
        </authorList>
    </citation>
    <scope>NUCLEOTIDE SEQUENCE</scope>
    <source>
        <strain evidence="2">SP2016B</strain>
    </source>
</reference>